<comment type="cofactor">
    <cofactor evidence="1">
        <name>Co(2+)</name>
        <dbReference type="ChEBI" id="CHEBI:48828"/>
    </cofactor>
</comment>
<dbReference type="NCBIfam" id="TIGR01893">
    <property type="entry name" value="aa-his-dipept"/>
    <property type="match status" value="1"/>
</dbReference>
<evidence type="ECO:0000256" key="5">
    <source>
        <dbReference type="ARBA" id="ARBA00022801"/>
    </source>
</evidence>
<dbReference type="FunFam" id="3.40.630.10:FF:000015">
    <property type="entry name" value="Aminoacyl-histidine dipeptidase PepD"/>
    <property type="match status" value="1"/>
</dbReference>
<dbReference type="PRINTS" id="PR00934">
    <property type="entry name" value="XHISDIPTASE"/>
</dbReference>
<keyword evidence="8" id="KW-0170">Cobalt</keyword>
<evidence type="ECO:0000256" key="1">
    <source>
        <dbReference type="ARBA" id="ARBA00001941"/>
    </source>
</evidence>
<keyword evidence="3" id="KW-0645">Protease</keyword>
<comment type="caution">
    <text evidence="19">The sequence shown here is derived from an EMBL/GenBank/DDBJ whole genome shotgun (WGS) entry which is preliminary data.</text>
</comment>
<evidence type="ECO:0000256" key="13">
    <source>
        <dbReference type="ARBA" id="ARBA00071271"/>
    </source>
</evidence>
<dbReference type="GO" id="GO:0005829">
    <property type="term" value="C:cytosol"/>
    <property type="evidence" value="ECO:0007669"/>
    <property type="project" value="TreeGrafter"/>
</dbReference>
<keyword evidence="4" id="KW-0479">Metal-binding</keyword>
<reference evidence="19 20" key="1">
    <citation type="submission" date="2018-04" db="EMBL/GenBank/DDBJ databases">
        <title>Flavobacterium sp. nov., isolated from glacier ice.</title>
        <authorList>
            <person name="Liu Q."/>
            <person name="Xin Y.-H."/>
        </authorList>
    </citation>
    <scope>NUCLEOTIDE SEQUENCE [LARGE SCALE GENOMIC DNA]</scope>
    <source>
        <strain evidence="19 20">RB1R5</strain>
    </source>
</reference>
<dbReference type="CDD" id="cd03890">
    <property type="entry name" value="M20_pepD"/>
    <property type="match status" value="1"/>
</dbReference>
<evidence type="ECO:0000256" key="12">
    <source>
        <dbReference type="ARBA" id="ARBA00061423"/>
    </source>
</evidence>
<evidence type="ECO:0000256" key="14">
    <source>
        <dbReference type="ARBA" id="ARBA00075285"/>
    </source>
</evidence>
<dbReference type="GO" id="GO:0070573">
    <property type="term" value="F:metallodipeptidase activity"/>
    <property type="evidence" value="ECO:0007669"/>
    <property type="project" value="TreeGrafter"/>
</dbReference>
<evidence type="ECO:0000256" key="4">
    <source>
        <dbReference type="ARBA" id="ARBA00022723"/>
    </source>
</evidence>
<evidence type="ECO:0000256" key="7">
    <source>
        <dbReference type="ARBA" id="ARBA00023049"/>
    </source>
</evidence>
<evidence type="ECO:0000256" key="17">
    <source>
        <dbReference type="ARBA" id="ARBA00078074"/>
    </source>
</evidence>
<sequence length="487" mass="53819">MSQEIRNLEPKALWNKFADLNAVPRPSKKEERVIQFMKDFGNSLGLETFEDEIRNVIIRKPATPGMENRKAIVLQGHLDMVHQKNSDTVFDFDKQGIEMYVNGDWVRARGTTLGADNGLGVAMIMAILESKEIKHPAIEALFTIDEETGMTGALNLKGGVLQGEILLNMDTEEDDEIDIGCAGGIDVTATRSYHEEETPEDSVGYVITVKGLTGGHSGMDIHKGLGNANKIMNRLLFDAFENFGLQVTEINGGSLRNAIPRESVSKVIVAAMYDEAYVFDMQEIISDIKTEFKTTEPNLVIEIVKTDLPEKVMDLGVQEGIIRSIYAAHNGVYRMSADMENLVETSNNVARVIIKDGEISIGCLTRSSVETSKFDLANALRSAFELCGCEVTLSGSYPGWTPNVNSEILDLLVKIYEKQNNEKPKVVACHAGLECGILGTNYPNMDMISFGPTIHGAHSPDERASIKSSQKFYKFVVEILENIPMKR</sequence>
<comment type="cofactor">
    <cofactor evidence="2">
        <name>Zn(2+)</name>
        <dbReference type="ChEBI" id="CHEBI:29105"/>
    </cofactor>
</comment>
<dbReference type="Proteomes" id="UP000245449">
    <property type="component" value="Unassembled WGS sequence"/>
</dbReference>
<accession>A0A2U1JRF5</accession>
<dbReference type="GO" id="GO:0046872">
    <property type="term" value="F:metal ion binding"/>
    <property type="evidence" value="ECO:0007669"/>
    <property type="project" value="UniProtKB-KW"/>
</dbReference>
<evidence type="ECO:0000256" key="8">
    <source>
        <dbReference type="ARBA" id="ARBA00023285"/>
    </source>
</evidence>
<gene>
    <name evidence="19" type="ORF">DB895_01740</name>
</gene>
<dbReference type="AlphaFoldDB" id="A0A2U1JRF5"/>
<dbReference type="Pfam" id="PF07687">
    <property type="entry name" value="M20_dimer"/>
    <property type="match status" value="1"/>
</dbReference>
<dbReference type="EC" id="3.4.13.18" evidence="10"/>
<keyword evidence="5" id="KW-0378">Hydrolase</keyword>
<comment type="catalytic activity">
    <reaction evidence="9">
        <text>Hydrolysis of dipeptides, preferentially hydrophobic dipeptides including prolyl amino acids.</text>
        <dbReference type="EC" id="3.4.13.18"/>
    </reaction>
</comment>
<protein>
    <recommendedName>
        <fullName evidence="13">Cytosol non-specific dipeptidase</fullName>
        <ecNumber evidence="10">3.4.13.18</ecNumber>
    </recommendedName>
    <alternativeName>
        <fullName evidence="16">Aminoacyl-histidine dipeptidase</fullName>
    </alternativeName>
    <alternativeName>
        <fullName evidence="15">Beta-alanyl-histidine dipeptidase</fullName>
    </alternativeName>
    <alternativeName>
        <fullName evidence="14">Carnosinase</fullName>
    </alternativeName>
    <alternativeName>
        <fullName evidence="11">Peptidase D</fullName>
    </alternativeName>
    <alternativeName>
        <fullName evidence="17">Xaa-His dipeptidase</fullName>
    </alternativeName>
</protein>
<evidence type="ECO:0000256" key="2">
    <source>
        <dbReference type="ARBA" id="ARBA00001947"/>
    </source>
</evidence>
<dbReference type="Gene3D" id="3.40.630.10">
    <property type="entry name" value="Zn peptidases"/>
    <property type="match status" value="2"/>
</dbReference>
<evidence type="ECO:0000259" key="18">
    <source>
        <dbReference type="Pfam" id="PF07687"/>
    </source>
</evidence>
<dbReference type="FunFam" id="3.40.630.10:FF:000018">
    <property type="entry name" value="Aminoacyl-histidine dipeptidase PepD"/>
    <property type="match status" value="1"/>
</dbReference>
<evidence type="ECO:0000256" key="10">
    <source>
        <dbReference type="ARBA" id="ARBA00038976"/>
    </source>
</evidence>
<keyword evidence="7" id="KW-0482">Metalloprotease</keyword>
<keyword evidence="6" id="KW-0862">Zinc</keyword>
<proteinExistence type="inferred from homology"/>
<evidence type="ECO:0000256" key="6">
    <source>
        <dbReference type="ARBA" id="ARBA00022833"/>
    </source>
</evidence>
<evidence type="ECO:0000256" key="15">
    <source>
        <dbReference type="ARBA" id="ARBA00076004"/>
    </source>
</evidence>
<dbReference type="PIRSF" id="PIRSF016599">
    <property type="entry name" value="Xaa-His_dipept"/>
    <property type="match status" value="1"/>
</dbReference>
<dbReference type="InterPro" id="IPR001160">
    <property type="entry name" value="Peptidase_M20C"/>
</dbReference>
<dbReference type="InterPro" id="IPR002933">
    <property type="entry name" value="Peptidase_M20"/>
</dbReference>
<evidence type="ECO:0000256" key="11">
    <source>
        <dbReference type="ARBA" id="ARBA00044252"/>
    </source>
</evidence>
<comment type="similarity">
    <text evidence="12">Belongs to the peptidase M20C family.</text>
</comment>
<evidence type="ECO:0000256" key="3">
    <source>
        <dbReference type="ARBA" id="ARBA00022670"/>
    </source>
</evidence>
<dbReference type="RefSeq" id="WP_116723609.1">
    <property type="nucleotide sequence ID" value="NZ_QCZI01000001.1"/>
</dbReference>
<name>A0A2U1JRF5_9FLAO</name>
<dbReference type="InterPro" id="IPR011650">
    <property type="entry name" value="Peptidase_M20_dimer"/>
</dbReference>
<dbReference type="EMBL" id="QCZI01000001">
    <property type="protein sequence ID" value="PWA07463.1"/>
    <property type="molecule type" value="Genomic_DNA"/>
</dbReference>
<evidence type="ECO:0000256" key="9">
    <source>
        <dbReference type="ARBA" id="ARBA00036421"/>
    </source>
</evidence>
<dbReference type="OrthoDB" id="9773892at2"/>
<dbReference type="PANTHER" id="PTHR43501:SF1">
    <property type="entry name" value="CYTOSOL NON-SPECIFIC DIPEPTIDASE"/>
    <property type="match status" value="1"/>
</dbReference>
<dbReference type="SUPFAM" id="SSF53187">
    <property type="entry name" value="Zn-dependent exopeptidases"/>
    <property type="match status" value="1"/>
</dbReference>
<keyword evidence="20" id="KW-1185">Reference proteome</keyword>
<dbReference type="GO" id="GO:0006508">
    <property type="term" value="P:proteolysis"/>
    <property type="evidence" value="ECO:0007669"/>
    <property type="project" value="UniProtKB-KW"/>
</dbReference>
<dbReference type="PANTHER" id="PTHR43501">
    <property type="entry name" value="CYTOSOL NON-SPECIFIC DIPEPTIDASE"/>
    <property type="match status" value="1"/>
</dbReference>
<feature type="domain" description="Peptidase M20 dimerisation" evidence="18">
    <location>
        <begin position="208"/>
        <end position="292"/>
    </location>
</feature>
<evidence type="ECO:0000313" key="20">
    <source>
        <dbReference type="Proteomes" id="UP000245449"/>
    </source>
</evidence>
<organism evidence="19 20">
    <name type="scientific">Flavobacterium psychrotolerans</name>
    <dbReference type="NCBI Taxonomy" id="2169410"/>
    <lineage>
        <taxon>Bacteria</taxon>
        <taxon>Pseudomonadati</taxon>
        <taxon>Bacteroidota</taxon>
        <taxon>Flavobacteriia</taxon>
        <taxon>Flavobacteriales</taxon>
        <taxon>Flavobacteriaceae</taxon>
        <taxon>Flavobacterium</taxon>
    </lineage>
</organism>
<evidence type="ECO:0000313" key="19">
    <source>
        <dbReference type="EMBL" id="PWA07463.1"/>
    </source>
</evidence>
<evidence type="ECO:0000256" key="16">
    <source>
        <dbReference type="ARBA" id="ARBA00077688"/>
    </source>
</evidence>
<dbReference type="Pfam" id="PF01546">
    <property type="entry name" value="Peptidase_M20"/>
    <property type="match status" value="1"/>
</dbReference>